<dbReference type="Proteomes" id="UP000036987">
    <property type="component" value="Unassembled WGS sequence"/>
</dbReference>
<gene>
    <name evidence="2" type="ORF">ZOSMA_82G00970</name>
</gene>
<dbReference type="PANTHER" id="PTHR32011:SF2">
    <property type="entry name" value="OS08G0472400 PROTEIN"/>
    <property type="match status" value="1"/>
</dbReference>
<proteinExistence type="predicted"/>
<sequence length="410" mass="44400">MVDVDRRMAGLNQAHTAALRRLSNRASSSSFSSSSVVNATANTSSPAILRNSVVKSFLPLAETILTHFRSSGVTVHPGLSASDFDVLEADFSFQFPPDLRAVLSLGLPSGPGFPDWNISSSNATRRRLKSSLDLPNAAVSLQITRNGFWSKSWGVRPSDSDRAVQIARTALTRCPVLIPLFDRCYLPAFPCLAGNPVFMIGDSKISIAGTDLMNFFQRRSTLFSTPLSPPPNASLRIPPRKSTSKTPRWIDFWSGAASFSRRKRKSSSWSSSSSSSSSSLSDLSLSPSPEAYVEIRSSRVPEWVGNYLGVISSALKDGGWESSEVDEMVHLSTACDGGESSSEVIDTQAAFDSLLLNTDKFSGELRRAGWSSDDVSDALCFDFGKVKEKKRVTLPPDIVQKINELAAAVC</sequence>
<feature type="compositionally biased region" description="Low complexity" evidence="1">
    <location>
        <begin position="267"/>
        <end position="286"/>
    </location>
</feature>
<reference evidence="3" key="1">
    <citation type="journal article" date="2016" name="Nature">
        <title>The genome of the seagrass Zostera marina reveals angiosperm adaptation to the sea.</title>
        <authorList>
            <person name="Olsen J.L."/>
            <person name="Rouze P."/>
            <person name="Verhelst B."/>
            <person name="Lin Y.-C."/>
            <person name="Bayer T."/>
            <person name="Collen J."/>
            <person name="Dattolo E."/>
            <person name="De Paoli E."/>
            <person name="Dittami S."/>
            <person name="Maumus F."/>
            <person name="Michel G."/>
            <person name="Kersting A."/>
            <person name="Lauritano C."/>
            <person name="Lohaus R."/>
            <person name="Toepel M."/>
            <person name="Tonon T."/>
            <person name="Vanneste K."/>
            <person name="Amirebrahimi M."/>
            <person name="Brakel J."/>
            <person name="Bostroem C."/>
            <person name="Chovatia M."/>
            <person name="Grimwood J."/>
            <person name="Jenkins J.W."/>
            <person name="Jueterbock A."/>
            <person name="Mraz A."/>
            <person name="Stam W.T."/>
            <person name="Tice H."/>
            <person name="Bornberg-Bauer E."/>
            <person name="Green P.J."/>
            <person name="Pearson G.A."/>
            <person name="Procaccini G."/>
            <person name="Duarte C.M."/>
            <person name="Schmutz J."/>
            <person name="Reusch T.B.H."/>
            <person name="Van de Peer Y."/>
        </authorList>
    </citation>
    <scope>NUCLEOTIDE SEQUENCE [LARGE SCALE GENOMIC DNA]</scope>
    <source>
        <strain evidence="3">cv. Finnish</strain>
    </source>
</reference>
<organism evidence="2 3">
    <name type="scientific">Zostera marina</name>
    <name type="common">Eelgrass</name>
    <dbReference type="NCBI Taxonomy" id="29655"/>
    <lineage>
        <taxon>Eukaryota</taxon>
        <taxon>Viridiplantae</taxon>
        <taxon>Streptophyta</taxon>
        <taxon>Embryophyta</taxon>
        <taxon>Tracheophyta</taxon>
        <taxon>Spermatophyta</taxon>
        <taxon>Magnoliopsida</taxon>
        <taxon>Liliopsida</taxon>
        <taxon>Zosteraceae</taxon>
        <taxon>Zostera</taxon>
    </lineage>
</organism>
<dbReference type="EMBL" id="LFYR01002027">
    <property type="protein sequence ID" value="KMZ57781.1"/>
    <property type="molecule type" value="Genomic_DNA"/>
</dbReference>
<evidence type="ECO:0000313" key="3">
    <source>
        <dbReference type="Proteomes" id="UP000036987"/>
    </source>
</evidence>
<dbReference type="AlphaFoldDB" id="A0A0K9NLZ1"/>
<dbReference type="PANTHER" id="PTHR32011">
    <property type="entry name" value="OS08G0472400 PROTEIN"/>
    <property type="match status" value="1"/>
</dbReference>
<evidence type="ECO:0000313" key="2">
    <source>
        <dbReference type="EMBL" id="KMZ57781.1"/>
    </source>
</evidence>
<accession>A0A0K9NLZ1</accession>
<keyword evidence="3" id="KW-1185">Reference proteome</keyword>
<evidence type="ECO:0000256" key="1">
    <source>
        <dbReference type="SAM" id="MobiDB-lite"/>
    </source>
</evidence>
<dbReference type="OMA" id="FEGEMVM"/>
<name>A0A0K9NLZ1_ZOSMR</name>
<dbReference type="OrthoDB" id="1888829at2759"/>
<feature type="region of interest" description="Disordered" evidence="1">
    <location>
        <begin position="227"/>
        <end position="246"/>
    </location>
</feature>
<feature type="region of interest" description="Disordered" evidence="1">
    <location>
        <begin position="266"/>
        <end position="286"/>
    </location>
</feature>
<comment type="caution">
    <text evidence="2">The sequence shown here is derived from an EMBL/GenBank/DDBJ whole genome shotgun (WGS) entry which is preliminary data.</text>
</comment>
<protein>
    <submittedName>
        <fullName evidence="2">Uncharacterized protein</fullName>
    </submittedName>
</protein>